<protein>
    <submittedName>
        <fullName evidence="1">2385_t:CDS:1</fullName>
    </submittedName>
</protein>
<sequence length="70" mass="8203">MPTIFALIEILNKYSEYLVTTNASMNKLHNSNENARKFENNSTIYRIAAFEFNSLNKNYIQLNNTLLEKQ</sequence>
<feature type="non-terminal residue" evidence="1">
    <location>
        <position position="70"/>
    </location>
</feature>
<proteinExistence type="predicted"/>
<keyword evidence="2" id="KW-1185">Reference proteome</keyword>
<comment type="caution">
    <text evidence="1">The sequence shown here is derived from an EMBL/GenBank/DDBJ whole genome shotgun (WGS) entry which is preliminary data.</text>
</comment>
<accession>A0A9W4T829</accession>
<reference evidence="1" key="1">
    <citation type="submission" date="2022-08" db="EMBL/GenBank/DDBJ databases">
        <authorList>
            <person name="Kallberg Y."/>
            <person name="Tangrot J."/>
            <person name="Rosling A."/>
        </authorList>
    </citation>
    <scope>NUCLEOTIDE SEQUENCE</scope>
    <source>
        <strain evidence="1">Wild A</strain>
    </source>
</reference>
<organism evidence="1 2">
    <name type="scientific">Funneliformis geosporum</name>
    <dbReference type="NCBI Taxonomy" id="1117311"/>
    <lineage>
        <taxon>Eukaryota</taxon>
        <taxon>Fungi</taxon>
        <taxon>Fungi incertae sedis</taxon>
        <taxon>Mucoromycota</taxon>
        <taxon>Glomeromycotina</taxon>
        <taxon>Glomeromycetes</taxon>
        <taxon>Glomerales</taxon>
        <taxon>Glomeraceae</taxon>
        <taxon>Funneliformis</taxon>
    </lineage>
</organism>
<dbReference type="Proteomes" id="UP001153678">
    <property type="component" value="Unassembled WGS sequence"/>
</dbReference>
<dbReference type="OrthoDB" id="2447008at2759"/>
<evidence type="ECO:0000313" key="1">
    <source>
        <dbReference type="EMBL" id="CAI2195690.1"/>
    </source>
</evidence>
<name>A0A9W4T829_9GLOM</name>
<dbReference type="EMBL" id="CAMKVN010012840">
    <property type="protein sequence ID" value="CAI2195690.1"/>
    <property type="molecule type" value="Genomic_DNA"/>
</dbReference>
<evidence type="ECO:0000313" key="2">
    <source>
        <dbReference type="Proteomes" id="UP001153678"/>
    </source>
</evidence>
<gene>
    <name evidence="1" type="ORF">FWILDA_LOCUS17204</name>
</gene>
<dbReference type="AlphaFoldDB" id="A0A9W4T829"/>